<keyword evidence="7" id="KW-0830">Ubiquinone</keyword>
<dbReference type="Gene3D" id="3.40.50.11540">
    <property type="entry name" value="NADH-ubiquinone oxidoreductase 51kDa subunit"/>
    <property type="match status" value="1"/>
</dbReference>
<dbReference type="GO" id="GO:0051539">
    <property type="term" value="F:4 iron, 4 sulfur cluster binding"/>
    <property type="evidence" value="ECO:0007669"/>
    <property type="project" value="UniProtKB-KW"/>
</dbReference>
<dbReference type="InterPro" id="IPR019554">
    <property type="entry name" value="Soluble_ligand-bd"/>
</dbReference>
<dbReference type="Pfam" id="PF10589">
    <property type="entry name" value="NADH_4Fe-4S"/>
    <property type="match status" value="1"/>
</dbReference>
<name>A0A6J4J8U4_9ACTN</name>
<dbReference type="InterPro" id="IPR037225">
    <property type="entry name" value="Nuo51_FMN-bd_sf"/>
</dbReference>
<dbReference type="SUPFAM" id="SSF142019">
    <property type="entry name" value="Nqo1 FMN-binding domain-like"/>
    <property type="match status" value="1"/>
</dbReference>
<evidence type="ECO:0000259" key="6">
    <source>
        <dbReference type="SMART" id="SM00928"/>
    </source>
</evidence>
<keyword evidence="2" id="KW-0004">4Fe-4S</keyword>
<dbReference type="SMART" id="SM00928">
    <property type="entry name" value="NADH_4Fe-4S"/>
    <property type="match status" value="1"/>
</dbReference>
<dbReference type="InterPro" id="IPR011538">
    <property type="entry name" value="Nuo51_FMN-bd"/>
</dbReference>
<protein>
    <submittedName>
        <fullName evidence="7">NADH-ubiquinone oxidoreductase chain F</fullName>
        <ecNumber evidence="7">1.6.5.3</ecNumber>
    </submittedName>
</protein>
<evidence type="ECO:0000256" key="5">
    <source>
        <dbReference type="ARBA" id="ARBA00023014"/>
    </source>
</evidence>
<dbReference type="Gene3D" id="1.20.1440.230">
    <property type="entry name" value="NADH-ubiquinone oxidoreductase 51kDa subunit, iron-sulphur binding domain"/>
    <property type="match status" value="1"/>
</dbReference>
<keyword evidence="5" id="KW-0411">Iron-sulfur</keyword>
<dbReference type="SUPFAM" id="SSF140490">
    <property type="entry name" value="Nqo1C-terminal domain-like"/>
    <property type="match status" value="1"/>
</dbReference>
<evidence type="ECO:0000256" key="2">
    <source>
        <dbReference type="ARBA" id="ARBA00022485"/>
    </source>
</evidence>
<evidence type="ECO:0000256" key="4">
    <source>
        <dbReference type="ARBA" id="ARBA00023004"/>
    </source>
</evidence>
<dbReference type="PANTHER" id="PTHR43578:SF3">
    <property type="entry name" value="NADH-QUINONE OXIDOREDUCTASE SUBUNIT F"/>
    <property type="match status" value="1"/>
</dbReference>
<dbReference type="PANTHER" id="PTHR43578">
    <property type="entry name" value="NADH-QUINONE OXIDOREDUCTASE SUBUNIT F"/>
    <property type="match status" value="1"/>
</dbReference>
<proteinExistence type="inferred from homology"/>
<dbReference type="EC" id="1.6.5.3" evidence="7"/>
<dbReference type="Pfam" id="PF01512">
    <property type="entry name" value="Complex1_51K"/>
    <property type="match status" value="1"/>
</dbReference>
<keyword evidence="4" id="KW-0408">Iron</keyword>
<sequence>MDADPGGLPVLLAGEPVADLAAAAARGAGEAVGLAKEAGPGEVISEIGLSRLRGRGGGGFGTGRKWGGIRDAGPGRRFAVCNAAEGEPGTFKDRALIRHDPYQVLEGLAVAVVAVGAEAAYVATKASYRPEAERLRTAIEETTAAGWFGDVPVSLVLGPDEYLFGEEKALLEVIEGRDPLPRLFPPFQHGLFATDITTGWEATDPAGSPGLANPTLVNNVETLANVPHILRRGAEWFRSLGTERSPGTLVATVTGDVARPLVVEVEMGVRLSQLLELAGGALPGRQVQAVLNGVANGVLTASMLDLRLDYEDLAAAGSGLGSAGFVVYDDTACPVEISRAFSRFLYVESCGQCRSCKFGCGEITRGLEALVAGTGTEHDVEVIGARLRSVTDQVRCYLANEEQIVISSMLQRFPEEFALHLEGRCSKDEPRPIQAPKIVDIAEGIVTWDDKQARKQPDWTYV</sequence>
<dbReference type="SUPFAM" id="SSF142984">
    <property type="entry name" value="Nqo1 middle domain-like"/>
    <property type="match status" value="1"/>
</dbReference>
<dbReference type="InterPro" id="IPR019575">
    <property type="entry name" value="Nuop51_4Fe4S-bd"/>
</dbReference>
<reference evidence="7" key="1">
    <citation type="submission" date="2020-02" db="EMBL/GenBank/DDBJ databases">
        <authorList>
            <person name="Meier V. D."/>
        </authorList>
    </citation>
    <scope>NUCLEOTIDE SEQUENCE</scope>
    <source>
        <strain evidence="7">AVDCRST_MAG76</strain>
    </source>
</reference>
<evidence type="ECO:0000313" key="7">
    <source>
        <dbReference type="EMBL" id="CAA9272621.1"/>
    </source>
</evidence>
<dbReference type="EMBL" id="CADCSZ010000205">
    <property type="protein sequence ID" value="CAA9272621.1"/>
    <property type="molecule type" value="Genomic_DNA"/>
</dbReference>
<feature type="domain" description="NADH-ubiquinone oxidoreductase 51kDa subunit iron-sulphur binding" evidence="6">
    <location>
        <begin position="335"/>
        <end position="380"/>
    </location>
</feature>
<dbReference type="GO" id="GO:0046872">
    <property type="term" value="F:metal ion binding"/>
    <property type="evidence" value="ECO:0007669"/>
    <property type="project" value="UniProtKB-KW"/>
</dbReference>
<keyword evidence="3" id="KW-0479">Metal-binding</keyword>
<evidence type="ECO:0000256" key="3">
    <source>
        <dbReference type="ARBA" id="ARBA00022723"/>
    </source>
</evidence>
<dbReference type="AlphaFoldDB" id="A0A6J4J8U4"/>
<dbReference type="Gene3D" id="3.10.20.600">
    <property type="match status" value="1"/>
</dbReference>
<accession>A0A6J4J8U4</accession>
<gene>
    <name evidence="7" type="ORF">AVDCRST_MAG76-3415</name>
</gene>
<dbReference type="InterPro" id="IPR037207">
    <property type="entry name" value="Nuop51_4Fe4S-bd_sf"/>
</dbReference>
<dbReference type="GO" id="GO:0016491">
    <property type="term" value="F:oxidoreductase activity"/>
    <property type="evidence" value="ECO:0007669"/>
    <property type="project" value="UniProtKB-KW"/>
</dbReference>
<dbReference type="Pfam" id="PF10531">
    <property type="entry name" value="SLBB"/>
    <property type="match status" value="1"/>
</dbReference>
<organism evidence="7">
    <name type="scientific">uncultured Acidimicrobiales bacterium</name>
    <dbReference type="NCBI Taxonomy" id="310071"/>
    <lineage>
        <taxon>Bacteria</taxon>
        <taxon>Bacillati</taxon>
        <taxon>Actinomycetota</taxon>
        <taxon>Acidimicrobiia</taxon>
        <taxon>Acidimicrobiales</taxon>
        <taxon>environmental samples</taxon>
    </lineage>
</organism>
<keyword evidence="7" id="KW-0560">Oxidoreductase</keyword>
<evidence type="ECO:0000256" key="1">
    <source>
        <dbReference type="ARBA" id="ARBA00007523"/>
    </source>
</evidence>
<comment type="similarity">
    <text evidence="1">Belongs to the complex I 51 kDa subunit family.</text>
</comment>